<dbReference type="AlphaFoldDB" id="A0A9X9X4B9"/>
<feature type="non-terminal residue" evidence="2">
    <location>
        <position position="1"/>
    </location>
</feature>
<organism evidence="2 3">
    <name type="scientific">Neoroseomonas soli</name>
    <dbReference type="NCBI Taxonomy" id="1081025"/>
    <lineage>
        <taxon>Bacteria</taxon>
        <taxon>Pseudomonadati</taxon>
        <taxon>Pseudomonadota</taxon>
        <taxon>Alphaproteobacteria</taxon>
        <taxon>Acetobacterales</taxon>
        <taxon>Acetobacteraceae</taxon>
        <taxon>Neoroseomonas</taxon>
    </lineage>
</organism>
<feature type="region of interest" description="Disordered" evidence="1">
    <location>
        <begin position="13"/>
        <end position="32"/>
    </location>
</feature>
<evidence type="ECO:0000313" key="3">
    <source>
        <dbReference type="Proteomes" id="UP001138751"/>
    </source>
</evidence>
<sequence length="150" mass="13987">ALAAPRVMPVASLGRLRERGRGGAGGSGSARATAVPVTAPGSPFAGLVANAAAGVVAGDAGPPEAAPASTGGITLSGGTSFAGMAGAPAAWPASPSTPARPTMTSGNVAAWAAATGALTGDLAAPPGDALEERLADILERAAAEAGIALP</sequence>
<feature type="region of interest" description="Disordered" evidence="1">
    <location>
        <begin position="84"/>
        <end position="104"/>
    </location>
</feature>
<reference evidence="2" key="1">
    <citation type="submission" date="2020-01" db="EMBL/GenBank/DDBJ databases">
        <authorList>
            <person name="Rat A."/>
        </authorList>
    </citation>
    <scope>NUCLEOTIDE SEQUENCE</scope>
    <source>
        <strain evidence="2">LMG 31231</strain>
    </source>
</reference>
<proteinExistence type="predicted"/>
<dbReference type="EMBL" id="JAAEDM010000128">
    <property type="protein sequence ID" value="MBR0674248.1"/>
    <property type="molecule type" value="Genomic_DNA"/>
</dbReference>
<evidence type="ECO:0000256" key="1">
    <source>
        <dbReference type="SAM" id="MobiDB-lite"/>
    </source>
</evidence>
<evidence type="ECO:0000313" key="2">
    <source>
        <dbReference type="EMBL" id="MBR0674248.1"/>
    </source>
</evidence>
<name>A0A9X9X4B9_9PROT</name>
<comment type="caution">
    <text evidence="2">The sequence shown here is derived from an EMBL/GenBank/DDBJ whole genome shotgun (WGS) entry which is preliminary data.</text>
</comment>
<dbReference type="Proteomes" id="UP001138751">
    <property type="component" value="Unassembled WGS sequence"/>
</dbReference>
<keyword evidence="3" id="KW-1185">Reference proteome</keyword>
<accession>A0A9X9X4B9</accession>
<reference evidence="2" key="2">
    <citation type="journal article" date="2021" name="Syst. Appl. Microbiol.">
        <title>Roseomonas hellenica sp. nov., isolated from roots of wild-growing Alkanna tinctoria.</title>
        <authorList>
            <person name="Rat A."/>
            <person name="Naranjo H.D."/>
            <person name="Lebbe L."/>
            <person name="Cnockaert M."/>
            <person name="Krigas N."/>
            <person name="Grigoriadou K."/>
            <person name="Maloupa E."/>
            <person name="Willems A."/>
        </authorList>
    </citation>
    <scope>NUCLEOTIDE SEQUENCE</scope>
    <source>
        <strain evidence="2">LMG 31231</strain>
    </source>
</reference>
<gene>
    <name evidence="2" type="ORF">GXW76_23955</name>
</gene>
<protein>
    <submittedName>
        <fullName evidence="2">Uncharacterized protein</fullName>
    </submittedName>
</protein>